<organism evidence="2 3">
    <name type="scientific">Liparis tanakae</name>
    <name type="common">Tanaka's snailfish</name>
    <dbReference type="NCBI Taxonomy" id="230148"/>
    <lineage>
        <taxon>Eukaryota</taxon>
        <taxon>Metazoa</taxon>
        <taxon>Chordata</taxon>
        <taxon>Craniata</taxon>
        <taxon>Vertebrata</taxon>
        <taxon>Euteleostomi</taxon>
        <taxon>Actinopterygii</taxon>
        <taxon>Neopterygii</taxon>
        <taxon>Teleostei</taxon>
        <taxon>Neoteleostei</taxon>
        <taxon>Acanthomorphata</taxon>
        <taxon>Eupercaria</taxon>
        <taxon>Perciformes</taxon>
        <taxon>Cottioidei</taxon>
        <taxon>Cottales</taxon>
        <taxon>Liparidae</taxon>
        <taxon>Liparis</taxon>
    </lineage>
</organism>
<comment type="caution">
    <text evidence="2">The sequence shown here is derived from an EMBL/GenBank/DDBJ whole genome shotgun (WGS) entry which is preliminary data.</text>
</comment>
<evidence type="ECO:0000256" key="1">
    <source>
        <dbReference type="SAM" id="Phobius"/>
    </source>
</evidence>
<name>A0A4Z2I1H9_9TELE</name>
<evidence type="ECO:0000313" key="2">
    <source>
        <dbReference type="EMBL" id="TNN71778.1"/>
    </source>
</evidence>
<keyword evidence="1" id="KW-0812">Transmembrane</keyword>
<accession>A0A4Z2I1H9</accession>
<dbReference type="OrthoDB" id="9909671at2759"/>
<sequence length="75" mass="8374">MVVGRFLAIQHLLRGTSDRRSVGGSGVQCYDRRRSPRMLSLDGLEMIALLVVMALFIKVLEQFGMFEPVGGEAYK</sequence>
<protein>
    <submittedName>
        <fullName evidence="2">Uncharacterized protein</fullName>
    </submittedName>
</protein>
<keyword evidence="1" id="KW-1133">Transmembrane helix</keyword>
<dbReference type="EMBL" id="SRLO01000145">
    <property type="protein sequence ID" value="TNN71778.1"/>
    <property type="molecule type" value="Genomic_DNA"/>
</dbReference>
<dbReference type="Proteomes" id="UP000314294">
    <property type="component" value="Unassembled WGS sequence"/>
</dbReference>
<reference evidence="2 3" key="1">
    <citation type="submission" date="2019-03" db="EMBL/GenBank/DDBJ databases">
        <title>First draft genome of Liparis tanakae, snailfish: a comprehensive survey of snailfish specific genes.</title>
        <authorList>
            <person name="Kim W."/>
            <person name="Song I."/>
            <person name="Jeong J.-H."/>
            <person name="Kim D."/>
            <person name="Kim S."/>
            <person name="Ryu S."/>
            <person name="Song J.Y."/>
            <person name="Lee S.K."/>
        </authorList>
    </citation>
    <scope>NUCLEOTIDE SEQUENCE [LARGE SCALE GENOMIC DNA]</scope>
    <source>
        <tissue evidence="2">Muscle</tissue>
    </source>
</reference>
<gene>
    <name evidence="2" type="ORF">EYF80_017949</name>
</gene>
<feature type="transmembrane region" description="Helical" evidence="1">
    <location>
        <begin position="41"/>
        <end position="60"/>
    </location>
</feature>
<keyword evidence="3" id="KW-1185">Reference proteome</keyword>
<proteinExistence type="predicted"/>
<keyword evidence="1" id="KW-0472">Membrane</keyword>
<dbReference type="AlphaFoldDB" id="A0A4Z2I1H9"/>
<evidence type="ECO:0000313" key="3">
    <source>
        <dbReference type="Proteomes" id="UP000314294"/>
    </source>
</evidence>